<feature type="domain" description="Leucine rich repeat variant" evidence="3">
    <location>
        <begin position="10"/>
        <end position="68"/>
    </location>
</feature>
<dbReference type="Proteomes" id="UP000198976">
    <property type="component" value="Chromosome I"/>
</dbReference>
<evidence type="ECO:0000256" key="2">
    <source>
        <dbReference type="SAM" id="Phobius"/>
    </source>
</evidence>
<reference evidence="4 5" key="1">
    <citation type="submission" date="2016-10" db="EMBL/GenBank/DDBJ databases">
        <authorList>
            <person name="Varghese N."/>
            <person name="Submissions S."/>
        </authorList>
    </citation>
    <scope>NUCLEOTIDE SEQUENCE [LARGE SCALE GENOMIC DNA]</scope>
    <source>
        <strain evidence="4 5">DSM 9169</strain>
    </source>
</reference>
<feature type="region of interest" description="Disordered" evidence="1">
    <location>
        <begin position="145"/>
        <end position="182"/>
    </location>
</feature>
<dbReference type="Pfam" id="PF25591">
    <property type="entry name" value="LRV_2"/>
    <property type="match status" value="1"/>
</dbReference>
<feature type="region of interest" description="Disordered" evidence="1">
    <location>
        <begin position="75"/>
        <end position="110"/>
    </location>
</feature>
<dbReference type="EMBL" id="LT629792">
    <property type="protein sequence ID" value="SDU06195.1"/>
    <property type="molecule type" value="Genomic_DNA"/>
</dbReference>
<keyword evidence="2" id="KW-1133">Transmembrane helix</keyword>
<keyword evidence="5" id="KW-1185">Reference proteome</keyword>
<evidence type="ECO:0000313" key="4">
    <source>
        <dbReference type="EMBL" id="SDU06195.1"/>
    </source>
</evidence>
<name>A0ABY0VBL9_9ACTO</name>
<dbReference type="InterPro" id="IPR057893">
    <property type="entry name" value="LRV_2"/>
</dbReference>
<organism evidence="4 5">
    <name type="scientific">Schaalia radingae</name>
    <dbReference type="NCBI Taxonomy" id="131110"/>
    <lineage>
        <taxon>Bacteria</taxon>
        <taxon>Bacillati</taxon>
        <taxon>Actinomycetota</taxon>
        <taxon>Actinomycetes</taxon>
        <taxon>Actinomycetales</taxon>
        <taxon>Actinomycetaceae</taxon>
        <taxon>Schaalia</taxon>
    </lineage>
</organism>
<dbReference type="RefSeq" id="WP_092648904.1">
    <property type="nucleotide sequence ID" value="NZ_LT629792.1"/>
</dbReference>
<sequence length="314" mass="32804">MNNQSDPRNLHQLAADPGTDYETLRDIAYRHPELRAVVAQNPHTYSGLLEWLGSLGDPAVDQALAQRRAYGQQGVGRFPPVSQAASGTAALDQASRQQGNRSGESDGSSQSRVGLVLGILIAIALVLVVISIVVFKGIFPSRPVDPSPAPAPQSSAQSTEPESNGAAEEQSEAEPEQAQSDEQPIVYPAPAGAVQAGEIMAPSGNIACTLSDETVSCVIVDDDYAAAGVESCGDRLTNLVATAEGVSRECVESAQGGGQALEYGKFATSGDVACQSTQNGMSCWNVKSGASFALARQGWMVGEQGPIGEDQFRW</sequence>
<keyword evidence="2" id="KW-0812">Transmembrane</keyword>
<evidence type="ECO:0000256" key="1">
    <source>
        <dbReference type="SAM" id="MobiDB-lite"/>
    </source>
</evidence>
<protein>
    <recommendedName>
        <fullName evidence="3">Leucine rich repeat variant domain-containing protein</fullName>
    </recommendedName>
</protein>
<proteinExistence type="predicted"/>
<gene>
    <name evidence="4" type="ORF">SAMN04489714_1932</name>
</gene>
<feature type="transmembrane region" description="Helical" evidence="2">
    <location>
        <begin position="115"/>
        <end position="139"/>
    </location>
</feature>
<evidence type="ECO:0000313" key="5">
    <source>
        <dbReference type="Proteomes" id="UP000198976"/>
    </source>
</evidence>
<feature type="compositionally biased region" description="Polar residues" evidence="1">
    <location>
        <begin position="94"/>
        <end position="110"/>
    </location>
</feature>
<keyword evidence="2" id="KW-0472">Membrane</keyword>
<evidence type="ECO:0000259" key="3">
    <source>
        <dbReference type="Pfam" id="PF25591"/>
    </source>
</evidence>
<accession>A0ABY0VBL9</accession>